<comment type="caution">
    <text evidence="2">The sequence shown here is derived from an EMBL/GenBank/DDBJ whole genome shotgun (WGS) entry which is preliminary data.</text>
</comment>
<dbReference type="Pfam" id="PF03358">
    <property type="entry name" value="FMN_red"/>
    <property type="match status" value="1"/>
</dbReference>
<dbReference type="InterPro" id="IPR029039">
    <property type="entry name" value="Flavoprotein-like_sf"/>
</dbReference>
<dbReference type="EMBL" id="JBHTJT010000032">
    <property type="protein sequence ID" value="MFD0981080.1"/>
    <property type="molecule type" value="Genomic_DNA"/>
</dbReference>
<dbReference type="Gene3D" id="3.40.50.360">
    <property type="match status" value="1"/>
</dbReference>
<dbReference type="SUPFAM" id="SSF52218">
    <property type="entry name" value="Flavoproteins"/>
    <property type="match status" value="1"/>
</dbReference>
<dbReference type="Proteomes" id="UP001597108">
    <property type="component" value="Unassembled WGS sequence"/>
</dbReference>
<accession>A0ABW3IU55</accession>
<feature type="domain" description="NADPH-dependent FMN reductase-like" evidence="1">
    <location>
        <begin position="10"/>
        <end position="149"/>
    </location>
</feature>
<sequence length="194" mass="21305">MTQDKRPTIDVVICSTRPGRIGDRVATWFHKIAAEDGTVEARLVDIRDFGLPLFDEPRHPKLGEYQHEHTKRWARSVAAADGFAFVAPEYNHGPTPALVNALTYLGPEWALKPAGFVSYGGRSGGLRAAQLTKPILSALKMYPTKNGVVVPMVKTFLDGDRFVGTDELEKEARGLLKELAILATGLAPLRSQRV</sequence>
<keyword evidence="2" id="KW-0560">Oxidoreductase</keyword>
<gene>
    <name evidence="2" type="ORF">ACFQ2S_15655</name>
</gene>
<dbReference type="PANTHER" id="PTHR30543">
    <property type="entry name" value="CHROMATE REDUCTASE"/>
    <property type="match status" value="1"/>
</dbReference>
<organism evidence="2 3">
    <name type="scientific">Tropicimonas aquimaris</name>
    <dbReference type="NCBI Taxonomy" id="914152"/>
    <lineage>
        <taxon>Bacteria</taxon>
        <taxon>Pseudomonadati</taxon>
        <taxon>Pseudomonadota</taxon>
        <taxon>Alphaproteobacteria</taxon>
        <taxon>Rhodobacterales</taxon>
        <taxon>Roseobacteraceae</taxon>
        <taxon>Tropicimonas</taxon>
    </lineage>
</organism>
<dbReference type="PANTHER" id="PTHR30543:SF21">
    <property type="entry name" value="NAD(P)H-DEPENDENT FMN REDUCTASE LOT6"/>
    <property type="match status" value="1"/>
</dbReference>
<dbReference type="InterPro" id="IPR005025">
    <property type="entry name" value="FMN_Rdtase-like_dom"/>
</dbReference>
<dbReference type="GO" id="GO:0016491">
    <property type="term" value="F:oxidoreductase activity"/>
    <property type="evidence" value="ECO:0007669"/>
    <property type="project" value="UniProtKB-KW"/>
</dbReference>
<evidence type="ECO:0000313" key="3">
    <source>
        <dbReference type="Proteomes" id="UP001597108"/>
    </source>
</evidence>
<keyword evidence="3" id="KW-1185">Reference proteome</keyword>
<proteinExistence type="predicted"/>
<reference evidence="3" key="1">
    <citation type="journal article" date="2019" name="Int. J. Syst. Evol. Microbiol.">
        <title>The Global Catalogue of Microorganisms (GCM) 10K type strain sequencing project: providing services to taxonomists for standard genome sequencing and annotation.</title>
        <authorList>
            <consortium name="The Broad Institute Genomics Platform"/>
            <consortium name="The Broad Institute Genome Sequencing Center for Infectious Disease"/>
            <person name="Wu L."/>
            <person name="Ma J."/>
        </authorList>
    </citation>
    <scope>NUCLEOTIDE SEQUENCE [LARGE SCALE GENOMIC DNA]</scope>
    <source>
        <strain evidence="3">CCUG 60524</strain>
    </source>
</reference>
<name>A0ABW3IU55_9RHOB</name>
<protein>
    <submittedName>
        <fullName evidence="2">NADPH-dependent FMN reductase</fullName>
        <ecNumber evidence="2">1.-.-.-</ecNumber>
    </submittedName>
</protein>
<evidence type="ECO:0000259" key="1">
    <source>
        <dbReference type="Pfam" id="PF03358"/>
    </source>
</evidence>
<dbReference type="RefSeq" id="WP_386075854.1">
    <property type="nucleotide sequence ID" value="NZ_JBHTJT010000032.1"/>
</dbReference>
<dbReference type="EC" id="1.-.-.-" evidence="2"/>
<dbReference type="InterPro" id="IPR050712">
    <property type="entry name" value="NAD(P)H-dep_reductase"/>
</dbReference>
<evidence type="ECO:0000313" key="2">
    <source>
        <dbReference type="EMBL" id="MFD0981080.1"/>
    </source>
</evidence>